<dbReference type="Proteomes" id="UP000315439">
    <property type="component" value="Unassembled WGS sequence"/>
</dbReference>
<evidence type="ECO:0000313" key="4">
    <source>
        <dbReference type="EMBL" id="TQV87810.1"/>
    </source>
</evidence>
<comment type="caution">
    <text evidence="4">The sequence shown here is derived from an EMBL/GenBank/DDBJ whole genome shotgun (WGS) entry which is preliminary data.</text>
</comment>
<feature type="chain" id="PRO_5022141627" evidence="2">
    <location>
        <begin position="21"/>
        <end position="660"/>
    </location>
</feature>
<accession>A0A545UEA6</accession>
<sequence>MMFRVALLLILLVTSHTTSAKTPAEKFFSKHGTFSASLSPDGKQVALIENSSEGQKLYTKSSASGKRIDLLNLADFTENNAQIRKQVWIDNKRIAVQFTEIKKGVKTLLDTKGTSYLLIVEVPQKAGQTAVIKSVRTKGWLIDPLANEEDKFLYAKSGIYSKVYQIKPSQLSPHKKKLNKLMRKDGGQFVKKNERASVSGYATHWFINRQGEAAAVLYFSSGKSMLLSRLSDNQEVTELKRWDRDKIFGNEGAEKDLTRQLMLPVAMGENEETYYCLDFAEEKERTVYKVNFKTGKSEVIYKTDQYEIIELIMSEQRDSLIGVKLLKDGGIENAYLDTDGATTKSSSTHIADLHQTIATSQDKKVSLIYSEQHNQPGKFLIKNQNSEKTEVIARRYPQLKDRLTTHQIESSVLVEGMEIPYILTLPEKGKKNLPLIVYPHGGPIGVFDHRYFEASTQYMAANGFAVLRVNYRGSSGHGIALEEAGKKQWGKLILKDILEATKKVSKLDEINPRKVCIFGISYGGYAATMLSIKHPEIYRCAVNVAGVSDVNLYLNTPYRSDRQDTWMKEYIGDTEKEYESLKKISPLYSVRKLQRPLLILHGMQDEVVDVEHAFRLKLMLEKHNKPFEWHIFPDSGHNFLANNDTQVMYSKAVTFIDTQL</sequence>
<dbReference type="OrthoDB" id="4269629at2"/>
<evidence type="ECO:0000256" key="2">
    <source>
        <dbReference type="SAM" id="SignalP"/>
    </source>
</evidence>
<dbReference type="SUPFAM" id="SSF69304">
    <property type="entry name" value="Tricorn protease N-terminal domain"/>
    <property type="match status" value="1"/>
</dbReference>
<feature type="signal peptide" evidence="2">
    <location>
        <begin position="1"/>
        <end position="20"/>
    </location>
</feature>
<keyword evidence="5" id="KW-1185">Reference proteome</keyword>
<feature type="domain" description="Peptidase S9 prolyl oligopeptidase catalytic" evidence="3">
    <location>
        <begin position="452"/>
        <end position="659"/>
    </location>
</feature>
<dbReference type="InterPro" id="IPR029058">
    <property type="entry name" value="AB_hydrolase_fold"/>
</dbReference>
<evidence type="ECO:0000256" key="1">
    <source>
        <dbReference type="ARBA" id="ARBA00022801"/>
    </source>
</evidence>
<organism evidence="4 5">
    <name type="scientific">Aliikangiella coralliicola</name>
    <dbReference type="NCBI Taxonomy" id="2592383"/>
    <lineage>
        <taxon>Bacteria</taxon>
        <taxon>Pseudomonadati</taxon>
        <taxon>Pseudomonadota</taxon>
        <taxon>Gammaproteobacteria</taxon>
        <taxon>Oceanospirillales</taxon>
        <taxon>Pleioneaceae</taxon>
        <taxon>Aliikangiella</taxon>
    </lineage>
</organism>
<name>A0A545UEA6_9GAMM</name>
<keyword evidence="2" id="KW-0732">Signal</keyword>
<dbReference type="RefSeq" id="WP_142893471.1">
    <property type="nucleotide sequence ID" value="NZ_ML660163.1"/>
</dbReference>
<dbReference type="Pfam" id="PF00326">
    <property type="entry name" value="Peptidase_S9"/>
    <property type="match status" value="1"/>
</dbReference>
<dbReference type="PANTHER" id="PTHR42776:SF27">
    <property type="entry name" value="DIPEPTIDYL PEPTIDASE FAMILY MEMBER 6"/>
    <property type="match status" value="1"/>
</dbReference>
<keyword evidence="1" id="KW-0378">Hydrolase</keyword>
<protein>
    <submittedName>
        <fullName evidence="4">S9 family peptidase</fullName>
    </submittedName>
</protein>
<dbReference type="InterPro" id="IPR001375">
    <property type="entry name" value="Peptidase_S9_cat"/>
</dbReference>
<evidence type="ECO:0000313" key="5">
    <source>
        <dbReference type="Proteomes" id="UP000315439"/>
    </source>
</evidence>
<dbReference type="GO" id="GO:0006508">
    <property type="term" value="P:proteolysis"/>
    <property type="evidence" value="ECO:0007669"/>
    <property type="project" value="InterPro"/>
</dbReference>
<dbReference type="AlphaFoldDB" id="A0A545UEA6"/>
<dbReference type="PANTHER" id="PTHR42776">
    <property type="entry name" value="SERINE PEPTIDASE S9 FAMILY MEMBER"/>
    <property type="match status" value="1"/>
</dbReference>
<gene>
    <name evidence="4" type="ORF">FLL46_10520</name>
</gene>
<dbReference type="Gene3D" id="3.40.50.1820">
    <property type="entry name" value="alpha/beta hydrolase"/>
    <property type="match status" value="1"/>
</dbReference>
<dbReference type="SUPFAM" id="SSF53474">
    <property type="entry name" value="alpha/beta-Hydrolases"/>
    <property type="match status" value="1"/>
</dbReference>
<proteinExistence type="predicted"/>
<dbReference type="GO" id="GO:0004252">
    <property type="term" value="F:serine-type endopeptidase activity"/>
    <property type="evidence" value="ECO:0007669"/>
    <property type="project" value="TreeGrafter"/>
</dbReference>
<reference evidence="4 5" key="1">
    <citation type="submission" date="2019-07" db="EMBL/GenBank/DDBJ databases">
        <title>Draft genome for Aliikangiella sp. M105.</title>
        <authorList>
            <person name="Wang G."/>
        </authorList>
    </citation>
    <scope>NUCLEOTIDE SEQUENCE [LARGE SCALE GENOMIC DNA]</scope>
    <source>
        <strain evidence="4 5">M105</strain>
    </source>
</reference>
<evidence type="ECO:0000259" key="3">
    <source>
        <dbReference type="Pfam" id="PF00326"/>
    </source>
</evidence>
<dbReference type="EMBL" id="VIKS01000006">
    <property type="protein sequence ID" value="TQV87810.1"/>
    <property type="molecule type" value="Genomic_DNA"/>
</dbReference>